<dbReference type="PANTHER" id="PTHR46222">
    <property type="entry name" value="PEPTIDYL-PROLYL CIS-TRANS ISOMERASE FKBP7/14"/>
    <property type="match status" value="1"/>
</dbReference>
<gene>
    <name evidence="13" type="ORF">AFUS01_LOCUS40777</name>
</gene>
<feature type="signal peptide" evidence="10">
    <location>
        <begin position="1"/>
        <end position="23"/>
    </location>
</feature>
<feature type="domain" description="EF-hand" evidence="12">
    <location>
        <begin position="133"/>
        <end position="168"/>
    </location>
</feature>
<keyword evidence="6 8" id="KW-0697">Rotamase</keyword>
<dbReference type="PANTHER" id="PTHR46222:SF3">
    <property type="entry name" value="PEPTIDYLPROLYL ISOMERASE"/>
    <property type="match status" value="1"/>
</dbReference>
<keyword evidence="14" id="KW-1185">Reference proteome</keyword>
<comment type="catalytic activity">
    <reaction evidence="1 8">
        <text>[protein]-peptidylproline (omega=180) = [protein]-peptidylproline (omega=0)</text>
        <dbReference type="Rhea" id="RHEA:16237"/>
        <dbReference type="Rhea" id="RHEA-COMP:10747"/>
        <dbReference type="Rhea" id="RHEA-COMP:10748"/>
        <dbReference type="ChEBI" id="CHEBI:83833"/>
        <dbReference type="ChEBI" id="CHEBI:83834"/>
        <dbReference type="EC" id="5.2.1.8"/>
    </reaction>
</comment>
<reference evidence="13" key="1">
    <citation type="submission" date="2021-06" db="EMBL/GenBank/DDBJ databases">
        <authorList>
            <person name="Hodson N. C."/>
            <person name="Mongue J. A."/>
            <person name="Jaron S. K."/>
        </authorList>
    </citation>
    <scope>NUCLEOTIDE SEQUENCE</scope>
</reference>
<evidence type="ECO:0000256" key="5">
    <source>
        <dbReference type="ARBA" id="ARBA00022824"/>
    </source>
</evidence>
<dbReference type="Pfam" id="PF13499">
    <property type="entry name" value="EF-hand_7"/>
    <property type="match status" value="1"/>
</dbReference>
<keyword evidence="3 10" id="KW-0732">Signal</keyword>
<evidence type="ECO:0000313" key="13">
    <source>
        <dbReference type="EMBL" id="CAG7831013.1"/>
    </source>
</evidence>
<evidence type="ECO:0000256" key="2">
    <source>
        <dbReference type="ARBA" id="ARBA00013194"/>
    </source>
</evidence>
<keyword evidence="7 8" id="KW-0413">Isomerase</keyword>
<dbReference type="FunFam" id="3.10.50.40:FF:000006">
    <property type="entry name" value="Peptidyl-prolyl cis-trans isomerase"/>
    <property type="match status" value="1"/>
</dbReference>
<dbReference type="PROSITE" id="PS00018">
    <property type="entry name" value="EF_HAND_1"/>
    <property type="match status" value="1"/>
</dbReference>
<evidence type="ECO:0000256" key="9">
    <source>
        <dbReference type="SAM" id="Coils"/>
    </source>
</evidence>
<sequence length="220" mass="24935">MRQAFRATFLGLILAYILVITSAAPKLQVETTYKPKKCLEKAEKGSHLTLHYTGTFADGKVFDCSRERDIPFTFQLGVGQVIKGWDQGLLNMCVGEKRKLVVPPHLAFGEPGAGDIVPPGTTVFYETELLRVEKSAPTLNVFREIDTNSDGQLNRDEVSEYLNKQLQGMESEDIQEDEEEMRKALEEHDKLVEEIFQHEDKDKNSIISFEEFSGPKHDEL</sequence>
<evidence type="ECO:0000259" key="11">
    <source>
        <dbReference type="PROSITE" id="PS50059"/>
    </source>
</evidence>
<dbReference type="InterPro" id="IPR002048">
    <property type="entry name" value="EF_hand_dom"/>
</dbReference>
<keyword evidence="4" id="KW-0677">Repeat</keyword>
<dbReference type="PROSITE" id="PS50059">
    <property type="entry name" value="FKBP_PPIASE"/>
    <property type="match status" value="1"/>
</dbReference>
<dbReference type="EMBL" id="CAJVCH010558495">
    <property type="protein sequence ID" value="CAG7831013.1"/>
    <property type="molecule type" value="Genomic_DNA"/>
</dbReference>
<dbReference type="Pfam" id="PF00254">
    <property type="entry name" value="FKBP_C"/>
    <property type="match status" value="1"/>
</dbReference>
<evidence type="ECO:0000256" key="7">
    <source>
        <dbReference type="ARBA" id="ARBA00023235"/>
    </source>
</evidence>
<dbReference type="CDD" id="cd00051">
    <property type="entry name" value="EFh"/>
    <property type="match status" value="1"/>
</dbReference>
<dbReference type="Proteomes" id="UP000708208">
    <property type="component" value="Unassembled WGS sequence"/>
</dbReference>
<evidence type="ECO:0000256" key="6">
    <source>
        <dbReference type="ARBA" id="ARBA00023110"/>
    </source>
</evidence>
<accession>A0A8J2PI02</accession>
<dbReference type="PROSITE" id="PS50222">
    <property type="entry name" value="EF_HAND_2"/>
    <property type="match status" value="2"/>
</dbReference>
<evidence type="ECO:0000256" key="10">
    <source>
        <dbReference type="SAM" id="SignalP"/>
    </source>
</evidence>
<feature type="domain" description="EF-hand" evidence="12">
    <location>
        <begin position="187"/>
        <end position="220"/>
    </location>
</feature>
<dbReference type="GO" id="GO:0005509">
    <property type="term" value="F:calcium ion binding"/>
    <property type="evidence" value="ECO:0007669"/>
    <property type="project" value="InterPro"/>
</dbReference>
<dbReference type="GO" id="GO:0003755">
    <property type="term" value="F:peptidyl-prolyl cis-trans isomerase activity"/>
    <property type="evidence" value="ECO:0007669"/>
    <property type="project" value="UniProtKB-KW"/>
</dbReference>
<evidence type="ECO:0000259" key="12">
    <source>
        <dbReference type="PROSITE" id="PS50222"/>
    </source>
</evidence>
<dbReference type="InterPro" id="IPR052273">
    <property type="entry name" value="PPIase_FKBP"/>
</dbReference>
<evidence type="ECO:0000256" key="1">
    <source>
        <dbReference type="ARBA" id="ARBA00000971"/>
    </source>
</evidence>
<evidence type="ECO:0000313" key="14">
    <source>
        <dbReference type="Proteomes" id="UP000708208"/>
    </source>
</evidence>
<feature type="coiled-coil region" evidence="9">
    <location>
        <begin position="171"/>
        <end position="201"/>
    </location>
</feature>
<feature type="domain" description="PPIase FKBP-type" evidence="11">
    <location>
        <begin position="45"/>
        <end position="133"/>
    </location>
</feature>
<dbReference type="InterPro" id="IPR001179">
    <property type="entry name" value="PPIase_FKBP_dom"/>
</dbReference>
<feature type="chain" id="PRO_5035275219" description="peptidylprolyl isomerase" evidence="10">
    <location>
        <begin position="24"/>
        <end position="220"/>
    </location>
</feature>
<comment type="caution">
    <text evidence="13">The sequence shown here is derived from an EMBL/GenBank/DDBJ whole genome shotgun (WGS) entry which is preliminary data.</text>
</comment>
<proteinExistence type="predicted"/>
<dbReference type="InterPro" id="IPR018247">
    <property type="entry name" value="EF_Hand_1_Ca_BS"/>
</dbReference>
<organism evidence="13 14">
    <name type="scientific">Allacma fusca</name>
    <dbReference type="NCBI Taxonomy" id="39272"/>
    <lineage>
        <taxon>Eukaryota</taxon>
        <taxon>Metazoa</taxon>
        <taxon>Ecdysozoa</taxon>
        <taxon>Arthropoda</taxon>
        <taxon>Hexapoda</taxon>
        <taxon>Collembola</taxon>
        <taxon>Symphypleona</taxon>
        <taxon>Sminthuridae</taxon>
        <taxon>Allacma</taxon>
    </lineage>
</organism>
<evidence type="ECO:0000256" key="4">
    <source>
        <dbReference type="ARBA" id="ARBA00022737"/>
    </source>
</evidence>
<evidence type="ECO:0000256" key="8">
    <source>
        <dbReference type="PROSITE-ProRule" id="PRU00277"/>
    </source>
</evidence>
<protein>
    <recommendedName>
        <fullName evidence="2 8">peptidylprolyl isomerase</fullName>
        <ecNumber evidence="2 8">5.2.1.8</ecNumber>
    </recommendedName>
</protein>
<keyword evidence="9" id="KW-0175">Coiled coil</keyword>
<name>A0A8J2PI02_9HEXA</name>
<dbReference type="EC" id="5.2.1.8" evidence="2 8"/>
<dbReference type="OrthoDB" id="1902587at2759"/>
<keyword evidence="5" id="KW-0256">Endoplasmic reticulum</keyword>
<dbReference type="AlphaFoldDB" id="A0A8J2PI02"/>
<evidence type="ECO:0000256" key="3">
    <source>
        <dbReference type="ARBA" id="ARBA00022729"/>
    </source>
</evidence>